<evidence type="ECO:0000313" key="1">
    <source>
        <dbReference type="EMBL" id="MEQ2302405.1"/>
    </source>
</evidence>
<keyword evidence="2" id="KW-1185">Reference proteome</keyword>
<sequence length="166" mass="18651">MYIQPQAFQDTGLYSFKENTFICKFAFAEWLHGLSRHYTLSSPPAMLCKELEYTGVWSCWSKSHVPNIQLLRLWTLAPVAGLGASGPAVRCVVRNTDHTEREQFARCSVKSWNALEFGAVSEGLSMVEKDGELVVSYRKPSGSAGHRKDGLSTQLRHAGRCLRWGR</sequence>
<protein>
    <submittedName>
        <fullName evidence="1">Uncharacterized protein</fullName>
    </submittedName>
</protein>
<evidence type="ECO:0000313" key="2">
    <source>
        <dbReference type="Proteomes" id="UP001469553"/>
    </source>
</evidence>
<gene>
    <name evidence="1" type="ORF">AMECASPLE_006529</name>
</gene>
<organism evidence="1 2">
    <name type="scientific">Ameca splendens</name>
    <dbReference type="NCBI Taxonomy" id="208324"/>
    <lineage>
        <taxon>Eukaryota</taxon>
        <taxon>Metazoa</taxon>
        <taxon>Chordata</taxon>
        <taxon>Craniata</taxon>
        <taxon>Vertebrata</taxon>
        <taxon>Euteleostomi</taxon>
        <taxon>Actinopterygii</taxon>
        <taxon>Neopterygii</taxon>
        <taxon>Teleostei</taxon>
        <taxon>Neoteleostei</taxon>
        <taxon>Acanthomorphata</taxon>
        <taxon>Ovalentaria</taxon>
        <taxon>Atherinomorphae</taxon>
        <taxon>Cyprinodontiformes</taxon>
        <taxon>Goodeidae</taxon>
        <taxon>Ameca</taxon>
    </lineage>
</organism>
<dbReference type="Proteomes" id="UP001469553">
    <property type="component" value="Unassembled WGS sequence"/>
</dbReference>
<accession>A0ABV0Z9W3</accession>
<dbReference type="EMBL" id="JAHRIP010056745">
    <property type="protein sequence ID" value="MEQ2302405.1"/>
    <property type="molecule type" value="Genomic_DNA"/>
</dbReference>
<comment type="caution">
    <text evidence="1">The sequence shown here is derived from an EMBL/GenBank/DDBJ whole genome shotgun (WGS) entry which is preliminary data.</text>
</comment>
<reference evidence="1 2" key="1">
    <citation type="submission" date="2021-06" db="EMBL/GenBank/DDBJ databases">
        <authorList>
            <person name="Palmer J.M."/>
        </authorList>
    </citation>
    <scope>NUCLEOTIDE SEQUENCE [LARGE SCALE GENOMIC DNA]</scope>
    <source>
        <strain evidence="1 2">AS_MEX2019</strain>
        <tissue evidence="1">Muscle</tissue>
    </source>
</reference>
<proteinExistence type="predicted"/>
<name>A0ABV0Z9W3_9TELE</name>